<keyword evidence="1 2" id="KW-0238">DNA-binding</keyword>
<dbReference type="Pfam" id="PF00440">
    <property type="entry name" value="TetR_N"/>
    <property type="match status" value="1"/>
</dbReference>
<dbReference type="SUPFAM" id="SSF46689">
    <property type="entry name" value="Homeodomain-like"/>
    <property type="match status" value="1"/>
</dbReference>
<dbReference type="Gene3D" id="1.10.357.10">
    <property type="entry name" value="Tetracycline Repressor, domain 2"/>
    <property type="match status" value="1"/>
</dbReference>
<dbReference type="EMBL" id="QGLE01000004">
    <property type="protein sequence ID" value="PWR24319.1"/>
    <property type="molecule type" value="Genomic_DNA"/>
</dbReference>
<dbReference type="PANTHER" id="PTHR30055:SF196">
    <property type="entry name" value="HTH-TYPE TRANSCRIPTIONAL REGULATOR RUTR"/>
    <property type="match status" value="1"/>
</dbReference>
<evidence type="ECO:0000313" key="5">
    <source>
        <dbReference type="Proteomes" id="UP000245461"/>
    </source>
</evidence>
<evidence type="ECO:0000259" key="3">
    <source>
        <dbReference type="PROSITE" id="PS50977"/>
    </source>
</evidence>
<sequence>MSAKPQATDARAPRNGAALALKAAKQALSRDHILDIAEKVFAEHGFAGTRMQDIAREAGISLATLYQFHPGKQELHHAVLVTRDREMLDAVMARLQAVSLAEAPLTGLLWMMKVNVAFLLDHPDYLRLILREGYMWYHAAAQPSDDEQALWELGAGLIEQALEFGVRAGQLVAGHGPDQARMLMALQQTRLANWVAGGMAEDHGTVIARIQTDFLRLFALPPVAVEMVTPDGTALTPAVRQDLAALDAATR</sequence>
<dbReference type="PRINTS" id="PR00455">
    <property type="entry name" value="HTHTETR"/>
</dbReference>
<protein>
    <recommendedName>
        <fullName evidence="3">HTH tetR-type domain-containing protein</fullName>
    </recommendedName>
</protein>
<proteinExistence type="predicted"/>
<accession>A0A317EBJ9</accession>
<evidence type="ECO:0000313" key="4">
    <source>
        <dbReference type="EMBL" id="PWR24319.1"/>
    </source>
</evidence>
<name>A0A317EBJ9_9PROT</name>
<dbReference type="InterPro" id="IPR050109">
    <property type="entry name" value="HTH-type_TetR-like_transc_reg"/>
</dbReference>
<dbReference type="InterPro" id="IPR036271">
    <property type="entry name" value="Tet_transcr_reg_TetR-rel_C_sf"/>
</dbReference>
<dbReference type="SUPFAM" id="SSF48498">
    <property type="entry name" value="Tetracyclin repressor-like, C-terminal domain"/>
    <property type="match status" value="1"/>
</dbReference>
<dbReference type="Proteomes" id="UP000245461">
    <property type="component" value="Unassembled WGS sequence"/>
</dbReference>
<evidence type="ECO:0000256" key="2">
    <source>
        <dbReference type="PROSITE-ProRule" id="PRU00335"/>
    </source>
</evidence>
<dbReference type="InterPro" id="IPR001647">
    <property type="entry name" value="HTH_TetR"/>
</dbReference>
<comment type="caution">
    <text evidence="4">The sequence shown here is derived from an EMBL/GenBank/DDBJ whole genome shotgun (WGS) entry which is preliminary data.</text>
</comment>
<dbReference type="OrthoDB" id="2356263at2"/>
<dbReference type="GO" id="GO:0003700">
    <property type="term" value="F:DNA-binding transcription factor activity"/>
    <property type="evidence" value="ECO:0007669"/>
    <property type="project" value="TreeGrafter"/>
</dbReference>
<feature type="domain" description="HTH tetR-type" evidence="3">
    <location>
        <begin position="27"/>
        <end position="87"/>
    </location>
</feature>
<evidence type="ECO:0000256" key="1">
    <source>
        <dbReference type="ARBA" id="ARBA00023125"/>
    </source>
</evidence>
<reference evidence="4 5" key="1">
    <citation type="submission" date="2018-05" db="EMBL/GenBank/DDBJ databases">
        <title>Zavarzinia sp. HR-AS.</title>
        <authorList>
            <person name="Lee Y."/>
            <person name="Jeon C.O."/>
        </authorList>
    </citation>
    <scope>NUCLEOTIDE SEQUENCE [LARGE SCALE GENOMIC DNA]</scope>
    <source>
        <strain evidence="4 5">HR-AS</strain>
    </source>
</reference>
<dbReference type="RefSeq" id="WP_109905030.1">
    <property type="nucleotide sequence ID" value="NZ_QGLE01000004.1"/>
</dbReference>
<dbReference type="PROSITE" id="PS50977">
    <property type="entry name" value="HTH_TETR_2"/>
    <property type="match status" value="1"/>
</dbReference>
<dbReference type="PANTHER" id="PTHR30055">
    <property type="entry name" value="HTH-TYPE TRANSCRIPTIONAL REGULATOR RUTR"/>
    <property type="match status" value="1"/>
</dbReference>
<dbReference type="GO" id="GO:0000976">
    <property type="term" value="F:transcription cis-regulatory region binding"/>
    <property type="evidence" value="ECO:0007669"/>
    <property type="project" value="TreeGrafter"/>
</dbReference>
<organism evidence="4 5">
    <name type="scientific">Zavarzinia aquatilis</name>
    <dbReference type="NCBI Taxonomy" id="2211142"/>
    <lineage>
        <taxon>Bacteria</taxon>
        <taxon>Pseudomonadati</taxon>
        <taxon>Pseudomonadota</taxon>
        <taxon>Alphaproteobacteria</taxon>
        <taxon>Rhodospirillales</taxon>
        <taxon>Zavarziniaceae</taxon>
        <taxon>Zavarzinia</taxon>
    </lineage>
</organism>
<dbReference type="InterPro" id="IPR009057">
    <property type="entry name" value="Homeodomain-like_sf"/>
</dbReference>
<gene>
    <name evidence="4" type="ORF">DKG74_09400</name>
</gene>
<dbReference type="AlphaFoldDB" id="A0A317EBJ9"/>
<keyword evidence="5" id="KW-1185">Reference proteome</keyword>
<feature type="DNA-binding region" description="H-T-H motif" evidence="2">
    <location>
        <begin position="50"/>
        <end position="69"/>
    </location>
</feature>